<proteinExistence type="inferred from homology"/>
<dbReference type="GO" id="GO:0004674">
    <property type="term" value="F:protein serine/threonine kinase activity"/>
    <property type="evidence" value="ECO:0007669"/>
    <property type="project" value="UniProtKB-KW"/>
</dbReference>
<dbReference type="Proteomes" id="UP000663889">
    <property type="component" value="Unassembled WGS sequence"/>
</dbReference>
<organism evidence="10 11">
    <name type="scientific">Rotaria sordida</name>
    <dbReference type="NCBI Taxonomy" id="392033"/>
    <lineage>
        <taxon>Eukaryota</taxon>
        <taxon>Metazoa</taxon>
        <taxon>Spiralia</taxon>
        <taxon>Gnathifera</taxon>
        <taxon>Rotifera</taxon>
        <taxon>Eurotatoria</taxon>
        <taxon>Bdelloidea</taxon>
        <taxon>Philodinida</taxon>
        <taxon>Philodinidae</taxon>
        <taxon>Rotaria</taxon>
    </lineage>
</organism>
<evidence type="ECO:0000313" key="9">
    <source>
        <dbReference type="EMBL" id="CAF3639966.1"/>
    </source>
</evidence>
<keyword evidence="2 4" id="KW-0547">Nucleotide-binding</keyword>
<sequence length="335" mass="39661">MNNNNNNNNKNNNNNILIANQWQLERKLGSGSFGDVYRALNIQTGEYVAIKLESNNTYSQQLAFEAKLYKLMKDIQGIPKLFWFGEEGDYKCLVIELLGPSLEDLFYLCKREFSLKTILMLADQMILRIECFHRKFYLHRDIKPDNFLIGIEKDSTKIFLIDFGLAKKFFDHRLNKHISYKEGKSLTGTPRYVSISTHLGIEQSRRDDMEALAYVLIYFSRGTLPWQGIKALNKRQKYEKICELKMSISITNLCAGFSPEFAMYLNYCRRLQYTDEPDYFYIRQIFRNLSYRLNYQYDNRFDWILLKNQISSHFLNQNQQQLEKNSIMSNSNKII</sequence>
<evidence type="ECO:0000313" key="11">
    <source>
        <dbReference type="Proteomes" id="UP000663874"/>
    </source>
</evidence>
<evidence type="ECO:0000256" key="2">
    <source>
        <dbReference type="ARBA" id="ARBA00022741"/>
    </source>
</evidence>
<evidence type="ECO:0000313" key="7">
    <source>
        <dbReference type="EMBL" id="CAF0880765.1"/>
    </source>
</evidence>
<reference evidence="10" key="1">
    <citation type="submission" date="2021-02" db="EMBL/GenBank/DDBJ databases">
        <authorList>
            <person name="Nowell W R."/>
        </authorList>
    </citation>
    <scope>NUCLEOTIDE SEQUENCE</scope>
</reference>
<dbReference type="OrthoDB" id="5800476at2759"/>
<dbReference type="InterPro" id="IPR000719">
    <property type="entry name" value="Prot_kinase_dom"/>
</dbReference>
<comment type="caution">
    <text evidence="10">The sequence shown here is derived from an EMBL/GenBank/DDBJ whole genome shotgun (WGS) entry which is preliminary data.</text>
</comment>
<dbReference type="AlphaFoldDB" id="A0A818TDE7"/>
<evidence type="ECO:0000256" key="4">
    <source>
        <dbReference type="PROSITE-ProRule" id="PRU10141"/>
    </source>
</evidence>
<dbReference type="SUPFAM" id="SSF56112">
    <property type="entry name" value="Protein kinase-like (PK-like)"/>
    <property type="match status" value="1"/>
</dbReference>
<dbReference type="CDD" id="cd14016">
    <property type="entry name" value="STKc_CK1"/>
    <property type="match status" value="1"/>
</dbReference>
<gene>
    <name evidence="10" type="ORF">FNK824_LOCUS7676</name>
    <name evidence="9" type="ORF">OTI717_LOCUS8776</name>
    <name evidence="7" type="ORF">RFH988_LOCUS7954</name>
    <name evidence="8" type="ORF">SEV965_LOCUS10769</name>
</gene>
<dbReference type="PROSITE" id="PS00108">
    <property type="entry name" value="PROTEIN_KINASE_ST"/>
    <property type="match status" value="1"/>
</dbReference>
<dbReference type="PROSITE" id="PS00107">
    <property type="entry name" value="PROTEIN_KINASE_ATP"/>
    <property type="match status" value="1"/>
</dbReference>
<dbReference type="Gene3D" id="1.10.510.10">
    <property type="entry name" value="Transferase(Phosphotransferase) domain 1"/>
    <property type="match status" value="1"/>
</dbReference>
<accession>A0A818TDE7</accession>
<keyword evidence="3 4" id="KW-0067">ATP-binding</keyword>
<evidence type="ECO:0000256" key="5">
    <source>
        <dbReference type="RuleBase" id="RU000304"/>
    </source>
</evidence>
<keyword evidence="5" id="KW-0723">Serine/threonine-protein kinase</keyword>
<comment type="similarity">
    <text evidence="5">Belongs to the protein kinase superfamily.</text>
</comment>
<dbReference type="PANTHER" id="PTHR11909">
    <property type="entry name" value="CASEIN KINASE-RELATED"/>
    <property type="match status" value="1"/>
</dbReference>
<dbReference type="Proteomes" id="UP000663874">
    <property type="component" value="Unassembled WGS sequence"/>
</dbReference>
<dbReference type="Pfam" id="PF00069">
    <property type="entry name" value="Pkinase"/>
    <property type="match status" value="1"/>
</dbReference>
<name>A0A818TDE7_9BILA</name>
<dbReference type="SMART" id="SM00220">
    <property type="entry name" value="S_TKc"/>
    <property type="match status" value="1"/>
</dbReference>
<evidence type="ECO:0000256" key="1">
    <source>
        <dbReference type="ARBA" id="ARBA00012513"/>
    </source>
</evidence>
<protein>
    <recommendedName>
        <fullName evidence="1">non-specific serine/threonine protein kinase</fullName>
        <ecNumber evidence="1">2.7.11.1</ecNumber>
    </recommendedName>
</protein>
<dbReference type="Proteomes" id="UP000663823">
    <property type="component" value="Unassembled WGS sequence"/>
</dbReference>
<dbReference type="Proteomes" id="UP000663882">
    <property type="component" value="Unassembled WGS sequence"/>
</dbReference>
<dbReference type="FunFam" id="1.10.510.10:FF:000596">
    <property type="entry name" value="CK1 family protein kinase"/>
    <property type="match status" value="1"/>
</dbReference>
<dbReference type="PROSITE" id="PS50011">
    <property type="entry name" value="PROTEIN_KINASE_DOM"/>
    <property type="match status" value="1"/>
</dbReference>
<dbReference type="InterPro" id="IPR017441">
    <property type="entry name" value="Protein_kinase_ATP_BS"/>
</dbReference>
<dbReference type="InterPro" id="IPR011009">
    <property type="entry name" value="Kinase-like_dom_sf"/>
</dbReference>
<dbReference type="InterPro" id="IPR008271">
    <property type="entry name" value="Ser/Thr_kinase_AS"/>
</dbReference>
<feature type="domain" description="Protein kinase" evidence="6">
    <location>
        <begin position="22"/>
        <end position="304"/>
    </location>
</feature>
<dbReference type="InterPro" id="IPR050235">
    <property type="entry name" value="CK1_Ser-Thr_kinase"/>
</dbReference>
<keyword evidence="5" id="KW-0808">Transferase</keyword>
<evidence type="ECO:0000259" key="6">
    <source>
        <dbReference type="PROSITE" id="PS50011"/>
    </source>
</evidence>
<evidence type="ECO:0000256" key="3">
    <source>
        <dbReference type="ARBA" id="ARBA00022840"/>
    </source>
</evidence>
<evidence type="ECO:0000313" key="8">
    <source>
        <dbReference type="EMBL" id="CAF1000720.1"/>
    </source>
</evidence>
<dbReference type="EMBL" id="CAJNOU010000449">
    <property type="protein sequence ID" value="CAF1000720.1"/>
    <property type="molecule type" value="Genomic_DNA"/>
</dbReference>
<evidence type="ECO:0000313" key="10">
    <source>
        <dbReference type="EMBL" id="CAF3678420.1"/>
    </source>
</evidence>
<dbReference type="EC" id="2.7.11.1" evidence="1"/>
<dbReference type="GO" id="GO:0005524">
    <property type="term" value="F:ATP binding"/>
    <property type="evidence" value="ECO:0007669"/>
    <property type="project" value="UniProtKB-UniRule"/>
</dbReference>
<dbReference type="EMBL" id="CAJOBE010000723">
    <property type="protein sequence ID" value="CAF3678420.1"/>
    <property type="molecule type" value="Genomic_DNA"/>
</dbReference>
<dbReference type="EMBL" id="CAJOAX010000717">
    <property type="protein sequence ID" value="CAF3639966.1"/>
    <property type="molecule type" value="Genomic_DNA"/>
</dbReference>
<keyword evidence="5" id="KW-0418">Kinase</keyword>
<feature type="binding site" evidence="4">
    <location>
        <position position="51"/>
    </location>
    <ligand>
        <name>ATP</name>
        <dbReference type="ChEBI" id="CHEBI:30616"/>
    </ligand>
</feature>
<dbReference type="EMBL" id="CAJNOO010000260">
    <property type="protein sequence ID" value="CAF0880765.1"/>
    <property type="molecule type" value="Genomic_DNA"/>
</dbReference>